<keyword evidence="2" id="KW-0472">Membrane</keyword>
<evidence type="ECO:0008006" key="5">
    <source>
        <dbReference type="Google" id="ProtNLM"/>
    </source>
</evidence>
<protein>
    <recommendedName>
        <fullName evidence="5">DUF515 domain-containing protein</fullName>
    </recommendedName>
</protein>
<feature type="region of interest" description="Disordered" evidence="1">
    <location>
        <begin position="13"/>
        <end position="45"/>
    </location>
</feature>
<accession>A0A218P626</accession>
<keyword evidence="2" id="KW-1133">Transmembrane helix</keyword>
<proteinExistence type="predicted"/>
<name>A0A218P626_9EURY</name>
<feature type="compositionally biased region" description="Low complexity" evidence="1">
    <location>
        <begin position="380"/>
        <end position="392"/>
    </location>
</feature>
<organism evidence="3 4">
    <name type="scientific">Thermococcus pacificus</name>
    <dbReference type="NCBI Taxonomy" id="71998"/>
    <lineage>
        <taxon>Archaea</taxon>
        <taxon>Methanobacteriati</taxon>
        <taxon>Methanobacteriota</taxon>
        <taxon>Thermococci</taxon>
        <taxon>Thermococcales</taxon>
        <taxon>Thermococcaceae</taxon>
        <taxon>Thermococcus</taxon>
    </lineage>
</organism>
<dbReference type="Pfam" id="PF04415">
    <property type="entry name" value="DUF515"/>
    <property type="match status" value="1"/>
</dbReference>
<evidence type="ECO:0000313" key="3">
    <source>
        <dbReference type="EMBL" id="ASJ06217.1"/>
    </source>
</evidence>
<dbReference type="KEGG" id="tpaf:A3L08_02170"/>
<evidence type="ECO:0000313" key="4">
    <source>
        <dbReference type="Proteomes" id="UP000197418"/>
    </source>
</evidence>
<dbReference type="RefSeq" id="WP_232461745.1">
    <property type="nucleotide sequence ID" value="NZ_CP015102.1"/>
</dbReference>
<dbReference type="GeneID" id="33315039"/>
<gene>
    <name evidence="3" type="ORF">A3L08_02170</name>
</gene>
<keyword evidence="2" id="KW-0812">Transmembrane</keyword>
<reference evidence="3 4" key="1">
    <citation type="submission" date="2016-04" db="EMBL/GenBank/DDBJ databases">
        <title>Complete genome sequence of Thermococcus pacificus type strain P4.</title>
        <authorList>
            <person name="Oger P.M."/>
        </authorList>
    </citation>
    <scope>NUCLEOTIDE SEQUENCE [LARGE SCALE GENOMIC DNA]</scope>
    <source>
        <strain evidence="3 4">P-4</strain>
    </source>
</reference>
<dbReference type="AlphaFoldDB" id="A0A218P626"/>
<sequence>MSEDIETKIRRLRELGKTSAEPEAPKTAVPPVRKPPRKPRTVGSLRERERRKRILTGVAVLLIVILIISVGAYVYIQNRAAKQLTEEKNKKLREVYTYFKGDIVNSSRNCTFGPIEVRNELINRINAAQSLDEIRAIDVKAFYDQAVSDYKECLAKIESMKYEKVLNQTKAEKIRAIETEFQSILAMPLPDDLRTKVVNSMKSLEEQVMSAETIDQVNSVNAAPYLLELWRDYYYYRIDTIPGQEVILERDNVKRIVSKSDAKAILGGVLDYKELMEYNVYKVEYVDIALVLTRDRINGAFLAPGDKVMVFAKNSTNAPFMEIANEGYVQLVLLPTDAGVISVDEAQSQSSSSSVSSSTQYSEDHSTTYNPGDLTISDGQSTSDTYTNTQSSSQSASASYSYSVDLAEILKAIAAGKIQASDEVREQLRAYGWEIVDLEKESGMLVLKPDAQFLVVIRVPSIFVPDILSNQQYLYIAKIAT</sequence>
<dbReference type="Proteomes" id="UP000197418">
    <property type="component" value="Chromosome"/>
</dbReference>
<feature type="region of interest" description="Disordered" evidence="1">
    <location>
        <begin position="349"/>
        <end position="392"/>
    </location>
</feature>
<evidence type="ECO:0000256" key="2">
    <source>
        <dbReference type="SAM" id="Phobius"/>
    </source>
</evidence>
<feature type="transmembrane region" description="Helical" evidence="2">
    <location>
        <begin position="54"/>
        <end position="76"/>
    </location>
</feature>
<evidence type="ECO:0000256" key="1">
    <source>
        <dbReference type="SAM" id="MobiDB-lite"/>
    </source>
</evidence>
<keyword evidence="4" id="KW-1185">Reference proteome</keyword>
<feature type="compositionally biased region" description="Low complexity" evidence="1">
    <location>
        <begin position="349"/>
        <end position="361"/>
    </location>
</feature>
<dbReference type="InterPro" id="IPR007509">
    <property type="entry name" value="DUF515"/>
</dbReference>
<dbReference type="EMBL" id="CP015102">
    <property type="protein sequence ID" value="ASJ06217.1"/>
    <property type="molecule type" value="Genomic_DNA"/>
</dbReference>